<evidence type="ECO:0000256" key="2">
    <source>
        <dbReference type="ARBA" id="ARBA00023015"/>
    </source>
</evidence>
<evidence type="ECO:0000256" key="1">
    <source>
        <dbReference type="ARBA" id="ARBA00022491"/>
    </source>
</evidence>
<protein>
    <submittedName>
        <fullName evidence="7">HTH-type transcriptional regulator PksA</fullName>
    </submittedName>
</protein>
<dbReference type="EMBL" id="BOPH01000090">
    <property type="protein sequence ID" value="GIJ71813.1"/>
    <property type="molecule type" value="Genomic_DNA"/>
</dbReference>
<dbReference type="PANTHER" id="PTHR30055:SF234">
    <property type="entry name" value="HTH-TYPE TRANSCRIPTIONAL REGULATOR BETI"/>
    <property type="match status" value="1"/>
</dbReference>
<dbReference type="InterPro" id="IPR036271">
    <property type="entry name" value="Tet_transcr_reg_TetR-rel_C_sf"/>
</dbReference>
<dbReference type="RefSeq" id="WP_203931672.1">
    <property type="nucleotide sequence ID" value="NZ_BOPH01000090.1"/>
</dbReference>
<dbReference type="Pfam" id="PF13977">
    <property type="entry name" value="TetR_C_6"/>
    <property type="match status" value="1"/>
</dbReference>
<keyword evidence="8" id="KW-1185">Reference proteome</keyword>
<reference evidence="7" key="1">
    <citation type="submission" date="2021-01" db="EMBL/GenBank/DDBJ databases">
        <title>Whole genome shotgun sequence of Virgisporangium ochraceum NBRC 16418.</title>
        <authorList>
            <person name="Komaki H."/>
            <person name="Tamura T."/>
        </authorList>
    </citation>
    <scope>NUCLEOTIDE SEQUENCE</scope>
    <source>
        <strain evidence="7">NBRC 16418</strain>
    </source>
</reference>
<feature type="DNA-binding region" description="H-T-H motif" evidence="5">
    <location>
        <begin position="31"/>
        <end position="50"/>
    </location>
</feature>
<dbReference type="Pfam" id="PF00440">
    <property type="entry name" value="TetR_N"/>
    <property type="match status" value="1"/>
</dbReference>
<keyword evidence="1" id="KW-0678">Repressor</keyword>
<feature type="domain" description="HTH tetR-type" evidence="6">
    <location>
        <begin position="8"/>
        <end position="68"/>
    </location>
</feature>
<dbReference type="Proteomes" id="UP000635606">
    <property type="component" value="Unassembled WGS sequence"/>
</dbReference>
<dbReference type="InterPro" id="IPR009057">
    <property type="entry name" value="Homeodomain-like_sf"/>
</dbReference>
<organism evidence="7 8">
    <name type="scientific">Virgisporangium ochraceum</name>
    <dbReference type="NCBI Taxonomy" id="65505"/>
    <lineage>
        <taxon>Bacteria</taxon>
        <taxon>Bacillati</taxon>
        <taxon>Actinomycetota</taxon>
        <taxon>Actinomycetes</taxon>
        <taxon>Micromonosporales</taxon>
        <taxon>Micromonosporaceae</taxon>
        <taxon>Virgisporangium</taxon>
    </lineage>
</organism>
<evidence type="ECO:0000256" key="4">
    <source>
        <dbReference type="ARBA" id="ARBA00023163"/>
    </source>
</evidence>
<evidence type="ECO:0000313" key="8">
    <source>
        <dbReference type="Proteomes" id="UP000635606"/>
    </source>
</evidence>
<name>A0A8J4A0P0_9ACTN</name>
<dbReference type="AlphaFoldDB" id="A0A8J4A0P0"/>
<evidence type="ECO:0000256" key="5">
    <source>
        <dbReference type="PROSITE-ProRule" id="PRU00335"/>
    </source>
</evidence>
<evidence type="ECO:0000313" key="7">
    <source>
        <dbReference type="EMBL" id="GIJ71813.1"/>
    </source>
</evidence>
<dbReference type="GO" id="GO:0000976">
    <property type="term" value="F:transcription cis-regulatory region binding"/>
    <property type="evidence" value="ECO:0007669"/>
    <property type="project" value="TreeGrafter"/>
</dbReference>
<sequence length="214" mass="22750">MPRVSDHDARRRQVAAAVAGLVATDDLDGVTVARTAAAAGISVGLVQHYFATKDDMLLFAYAHVREQIEARVATAVDAGAGSGARIEHVLLDALGELLPLDGRRRRECRVMLAFAGRTLDSPRLTEVLRASADSVRERLAVAIHNGKECGEVPAATDDHAESVRLLAVVDGLALHAYVAPDTVTAEAAHSALADHLRALFPGPCRQPRRVSTVD</sequence>
<dbReference type="PROSITE" id="PS50977">
    <property type="entry name" value="HTH_TETR_2"/>
    <property type="match status" value="1"/>
</dbReference>
<dbReference type="InterPro" id="IPR001647">
    <property type="entry name" value="HTH_TetR"/>
</dbReference>
<evidence type="ECO:0000256" key="3">
    <source>
        <dbReference type="ARBA" id="ARBA00023125"/>
    </source>
</evidence>
<keyword evidence="2" id="KW-0805">Transcription regulation</keyword>
<dbReference type="InterPro" id="IPR039538">
    <property type="entry name" value="BetI_C"/>
</dbReference>
<keyword evidence="3 5" id="KW-0238">DNA-binding</keyword>
<dbReference type="SUPFAM" id="SSF48498">
    <property type="entry name" value="Tetracyclin repressor-like, C-terminal domain"/>
    <property type="match status" value="1"/>
</dbReference>
<dbReference type="Gene3D" id="1.10.357.10">
    <property type="entry name" value="Tetracycline Repressor, domain 2"/>
    <property type="match status" value="1"/>
</dbReference>
<dbReference type="PANTHER" id="PTHR30055">
    <property type="entry name" value="HTH-TYPE TRANSCRIPTIONAL REGULATOR RUTR"/>
    <property type="match status" value="1"/>
</dbReference>
<accession>A0A8J4A0P0</accession>
<gene>
    <name evidence="7" type="primary">pksA</name>
    <name evidence="7" type="ORF">Voc01_067300</name>
</gene>
<dbReference type="SUPFAM" id="SSF46689">
    <property type="entry name" value="Homeodomain-like"/>
    <property type="match status" value="1"/>
</dbReference>
<dbReference type="InterPro" id="IPR050109">
    <property type="entry name" value="HTH-type_TetR-like_transc_reg"/>
</dbReference>
<comment type="caution">
    <text evidence="7">The sequence shown here is derived from an EMBL/GenBank/DDBJ whole genome shotgun (WGS) entry which is preliminary data.</text>
</comment>
<proteinExistence type="predicted"/>
<keyword evidence="4" id="KW-0804">Transcription</keyword>
<evidence type="ECO:0000259" key="6">
    <source>
        <dbReference type="PROSITE" id="PS50977"/>
    </source>
</evidence>
<dbReference type="GO" id="GO:0003700">
    <property type="term" value="F:DNA-binding transcription factor activity"/>
    <property type="evidence" value="ECO:0007669"/>
    <property type="project" value="TreeGrafter"/>
</dbReference>